<dbReference type="InterPro" id="IPR046328">
    <property type="entry name" value="ETS_fam"/>
</dbReference>
<evidence type="ECO:0000313" key="8">
    <source>
        <dbReference type="Proteomes" id="UP001174136"/>
    </source>
</evidence>
<dbReference type="GO" id="GO:0000981">
    <property type="term" value="F:DNA-binding transcription factor activity, RNA polymerase II-specific"/>
    <property type="evidence" value="ECO:0007669"/>
    <property type="project" value="TreeGrafter"/>
</dbReference>
<keyword evidence="8" id="KW-1185">Reference proteome</keyword>
<gene>
    <name evidence="7" type="primary">SPDEF_1</name>
    <name evidence="7" type="ORF">N1851_018460</name>
</gene>
<evidence type="ECO:0000256" key="4">
    <source>
        <dbReference type="ARBA" id="ARBA00023242"/>
    </source>
</evidence>
<dbReference type="GO" id="GO:0030154">
    <property type="term" value="P:cell differentiation"/>
    <property type="evidence" value="ECO:0007669"/>
    <property type="project" value="TreeGrafter"/>
</dbReference>
<dbReference type="PROSITE" id="PS00346">
    <property type="entry name" value="ETS_DOMAIN_2"/>
    <property type="match status" value="1"/>
</dbReference>
<dbReference type="SMART" id="SM00413">
    <property type="entry name" value="ETS"/>
    <property type="match status" value="1"/>
</dbReference>
<dbReference type="GO" id="GO:0043565">
    <property type="term" value="F:sequence-specific DNA binding"/>
    <property type="evidence" value="ECO:0007669"/>
    <property type="project" value="InterPro"/>
</dbReference>
<reference evidence="7" key="1">
    <citation type="journal article" date="2023" name="Front. Mar. Sci.">
        <title>A new Merluccius polli reference genome to investigate the effects of global change in West African waters.</title>
        <authorList>
            <person name="Mateo J.L."/>
            <person name="Blanco-Fernandez C."/>
            <person name="Garcia-Vazquez E."/>
            <person name="Machado-Schiaffino G."/>
        </authorList>
    </citation>
    <scope>NUCLEOTIDE SEQUENCE</scope>
    <source>
        <strain evidence="7">C29</strain>
        <tissue evidence="7">Fin</tissue>
    </source>
</reference>
<proteinExistence type="inferred from homology"/>
<dbReference type="Gene3D" id="1.10.10.10">
    <property type="entry name" value="Winged helix-like DNA-binding domain superfamily/Winged helix DNA-binding domain"/>
    <property type="match status" value="1"/>
</dbReference>
<dbReference type="GO" id="GO:0005634">
    <property type="term" value="C:nucleus"/>
    <property type="evidence" value="ECO:0007669"/>
    <property type="project" value="UniProtKB-SubCell"/>
</dbReference>
<feature type="domain" description="ETS" evidence="6">
    <location>
        <begin position="48"/>
        <end position="131"/>
    </location>
</feature>
<dbReference type="AlphaFoldDB" id="A0AA47P1D3"/>
<protein>
    <submittedName>
        <fullName evidence="7">SAM pointed domain-containing Ets transcription factor</fullName>
    </submittedName>
</protein>
<dbReference type="SUPFAM" id="SSF46785">
    <property type="entry name" value="Winged helix' DNA-binding domain"/>
    <property type="match status" value="1"/>
</dbReference>
<dbReference type="Pfam" id="PF00178">
    <property type="entry name" value="Ets"/>
    <property type="match status" value="1"/>
</dbReference>
<dbReference type="PRINTS" id="PR00454">
    <property type="entry name" value="ETSDOMAIN"/>
</dbReference>
<dbReference type="InterPro" id="IPR036388">
    <property type="entry name" value="WH-like_DNA-bd_sf"/>
</dbReference>
<dbReference type="FunFam" id="1.10.10.10:FF:000220">
    <property type="entry name" value="SAM pointed domain-containing Ets transcription factor"/>
    <property type="match status" value="1"/>
</dbReference>
<dbReference type="EMBL" id="JAOPHQ010003415">
    <property type="protein sequence ID" value="KAK0143422.1"/>
    <property type="molecule type" value="Genomic_DNA"/>
</dbReference>
<dbReference type="PANTHER" id="PTHR11849">
    <property type="entry name" value="ETS"/>
    <property type="match status" value="1"/>
</dbReference>
<name>A0AA47P1D3_MERPO</name>
<evidence type="ECO:0000256" key="5">
    <source>
        <dbReference type="RuleBase" id="RU004019"/>
    </source>
</evidence>
<sequence>MHSNNNESNEILLGVKHIFNHVPYLGALIPGVDNAWSEVVSSYPSQPIHLWQFLRELLLKPNNYSFCIRWINKEKGIFKIEDSAHVARLWGIRKNRPAMNYDKLSRSIRQYYKKGIIRKPEVSKRLVYQFVKPV</sequence>
<comment type="similarity">
    <text evidence="2 5">Belongs to the ETS family.</text>
</comment>
<evidence type="ECO:0000256" key="1">
    <source>
        <dbReference type="ARBA" id="ARBA00004123"/>
    </source>
</evidence>
<comment type="caution">
    <text evidence="7">The sequence shown here is derived from an EMBL/GenBank/DDBJ whole genome shotgun (WGS) entry which is preliminary data.</text>
</comment>
<dbReference type="InterPro" id="IPR000418">
    <property type="entry name" value="Ets_dom"/>
</dbReference>
<evidence type="ECO:0000313" key="7">
    <source>
        <dbReference type="EMBL" id="KAK0143422.1"/>
    </source>
</evidence>
<dbReference type="InterPro" id="IPR036390">
    <property type="entry name" value="WH_DNA-bd_sf"/>
</dbReference>
<evidence type="ECO:0000256" key="3">
    <source>
        <dbReference type="ARBA" id="ARBA00023125"/>
    </source>
</evidence>
<evidence type="ECO:0000256" key="2">
    <source>
        <dbReference type="ARBA" id="ARBA00005562"/>
    </source>
</evidence>
<dbReference type="PROSITE" id="PS50061">
    <property type="entry name" value="ETS_DOMAIN_3"/>
    <property type="match status" value="1"/>
</dbReference>
<keyword evidence="3 5" id="KW-0238">DNA-binding</keyword>
<dbReference type="Proteomes" id="UP001174136">
    <property type="component" value="Unassembled WGS sequence"/>
</dbReference>
<organism evidence="7 8">
    <name type="scientific">Merluccius polli</name>
    <name type="common">Benguela hake</name>
    <name type="synonym">Merluccius cadenati</name>
    <dbReference type="NCBI Taxonomy" id="89951"/>
    <lineage>
        <taxon>Eukaryota</taxon>
        <taxon>Metazoa</taxon>
        <taxon>Chordata</taxon>
        <taxon>Craniata</taxon>
        <taxon>Vertebrata</taxon>
        <taxon>Euteleostomi</taxon>
        <taxon>Actinopterygii</taxon>
        <taxon>Neopterygii</taxon>
        <taxon>Teleostei</taxon>
        <taxon>Neoteleostei</taxon>
        <taxon>Acanthomorphata</taxon>
        <taxon>Zeiogadaria</taxon>
        <taxon>Gadariae</taxon>
        <taxon>Gadiformes</taxon>
        <taxon>Gadoidei</taxon>
        <taxon>Merlucciidae</taxon>
        <taxon>Merluccius</taxon>
    </lineage>
</organism>
<dbReference type="PANTHER" id="PTHR11849:SF182">
    <property type="entry name" value="SAM POINTED DOMAIN-CONTAINING ETS TRANSCRIPTION FACTOR"/>
    <property type="match status" value="1"/>
</dbReference>
<keyword evidence="4 5" id="KW-0539">Nucleus</keyword>
<evidence type="ECO:0000259" key="6">
    <source>
        <dbReference type="PROSITE" id="PS50061"/>
    </source>
</evidence>
<comment type="subcellular location">
    <subcellularLocation>
        <location evidence="1 5">Nucleus</location>
    </subcellularLocation>
</comment>
<accession>A0AA47P1D3</accession>